<evidence type="ECO:0000313" key="7">
    <source>
        <dbReference type="Proteomes" id="UP000028547"/>
    </source>
</evidence>
<sequence length="248" mass="27225">MNGQLQQMPLIALRGVSKIYQTGDVEVAALRNVDFHVEPGDFVAIMGSSGSGKSTLMNILGCLDRPTSGQYFLDGQDVSRLDRNGLAIVRNRTLGFVFQSFNLLARTSALENVELPMLYAGVPARERKRRAREALERVGLGARLEHHPRQLSGGQQQRVAIARALVSQPRVILADEPTGNLDSRTSIEVMALFQELRHEGITLVLVTHEPDIASHAGRVVVVRDGRIISDKRQQPVPAEIPPLEEAVS</sequence>
<dbReference type="Pfam" id="PF00005">
    <property type="entry name" value="ABC_tran"/>
    <property type="match status" value="1"/>
</dbReference>
<dbReference type="Proteomes" id="UP000028547">
    <property type="component" value="Unassembled WGS sequence"/>
</dbReference>
<keyword evidence="3 6" id="KW-0067">ATP-binding</keyword>
<evidence type="ECO:0000256" key="3">
    <source>
        <dbReference type="ARBA" id="ARBA00022840"/>
    </source>
</evidence>
<evidence type="ECO:0000256" key="2">
    <source>
        <dbReference type="ARBA" id="ARBA00022741"/>
    </source>
</evidence>
<dbReference type="EMBL" id="JPMI01000270">
    <property type="protein sequence ID" value="KFA88945.1"/>
    <property type="molecule type" value="Genomic_DNA"/>
</dbReference>
<dbReference type="PROSITE" id="PS50893">
    <property type="entry name" value="ABC_TRANSPORTER_2"/>
    <property type="match status" value="1"/>
</dbReference>
<dbReference type="PANTHER" id="PTHR24220:SF86">
    <property type="entry name" value="ABC TRANSPORTER ABCH.1"/>
    <property type="match status" value="1"/>
</dbReference>
<dbReference type="InterPro" id="IPR003439">
    <property type="entry name" value="ABC_transporter-like_ATP-bd"/>
</dbReference>
<dbReference type="InterPro" id="IPR017911">
    <property type="entry name" value="MacB-like_ATP-bd"/>
</dbReference>
<dbReference type="InterPro" id="IPR017871">
    <property type="entry name" value="ABC_transporter-like_CS"/>
</dbReference>
<dbReference type="GO" id="GO:0022857">
    <property type="term" value="F:transmembrane transporter activity"/>
    <property type="evidence" value="ECO:0007669"/>
    <property type="project" value="TreeGrafter"/>
</dbReference>
<organism evidence="6 7">
    <name type="scientific">Archangium violaceum Cb vi76</name>
    <dbReference type="NCBI Taxonomy" id="1406225"/>
    <lineage>
        <taxon>Bacteria</taxon>
        <taxon>Pseudomonadati</taxon>
        <taxon>Myxococcota</taxon>
        <taxon>Myxococcia</taxon>
        <taxon>Myxococcales</taxon>
        <taxon>Cystobacterineae</taxon>
        <taxon>Archangiaceae</taxon>
        <taxon>Archangium</taxon>
    </lineage>
</organism>
<keyword evidence="2" id="KW-0547">Nucleotide-binding</keyword>
<dbReference type="GO" id="GO:0005524">
    <property type="term" value="F:ATP binding"/>
    <property type="evidence" value="ECO:0007669"/>
    <property type="project" value="UniProtKB-KW"/>
</dbReference>
<dbReference type="InterPro" id="IPR015854">
    <property type="entry name" value="ABC_transpr_LolD-like"/>
</dbReference>
<dbReference type="AlphaFoldDB" id="A0A084SKG0"/>
<evidence type="ECO:0000259" key="5">
    <source>
        <dbReference type="PROSITE" id="PS50893"/>
    </source>
</evidence>
<gene>
    <name evidence="6" type="ORF">Q664_37840</name>
</gene>
<name>A0A084SKG0_9BACT</name>
<dbReference type="GO" id="GO:0098796">
    <property type="term" value="C:membrane protein complex"/>
    <property type="evidence" value="ECO:0007669"/>
    <property type="project" value="UniProtKB-ARBA"/>
</dbReference>
<reference evidence="6 7" key="1">
    <citation type="submission" date="2014-07" db="EMBL/GenBank/DDBJ databases">
        <title>Draft Genome Sequence of Gephyronic Acid Producer, Cystobacter violaceus Strain Cb vi76.</title>
        <authorList>
            <person name="Stevens D.C."/>
            <person name="Young J."/>
            <person name="Carmichael R."/>
            <person name="Tan J."/>
            <person name="Taylor R.E."/>
        </authorList>
    </citation>
    <scope>NUCLEOTIDE SEQUENCE [LARGE SCALE GENOMIC DNA]</scope>
    <source>
        <strain evidence="6 7">Cb vi76</strain>
    </source>
</reference>
<dbReference type="GO" id="GO:0016887">
    <property type="term" value="F:ATP hydrolysis activity"/>
    <property type="evidence" value="ECO:0007669"/>
    <property type="project" value="InterPro"/>
</dbReference>
<feature type="domain" description="ABC transporter" evidence="5">
    <location>
        <begin position="11"/>
        <end position="246"/>
    </location>
</feature>
<protein>
    <submittedName>
        <fullName evidence="6">Macrolide ABC transporter ATP-binding protein</fullName>
    </submittedName>
</protein>
<accession>A0A084SKG0</accession>
<dbReference type="PANTHER" id="PTHR24220">
    <property type="entry name" value="IMPORT ATP-BINDING PROTEIN"/>
    <property type="match status" value="1"/>
</dbReference>
<dbReference type="GO" id="GO:0005886">
    <property type="term" value="C:plasma membrane"/>
    <property type="evidence" value="ECO:0007669"/>
    <property type="project" value="TreeGrafter"/>
</dbReference>
<dbReference type="Gene3D" id="3.40.50.300">
    <property type="entry name" value="P-loop containing nucleotide triphosphate hydrolases"/>
    <property type="match status" value="1"/>
</dbReference>
<dbReference type="SMART" id="SM00382">
    <property type="entry name" value="AAA"/>
    <property type="match status" value="1"/>
</dbReference>
<dbReference type="SUPFAM" id="SSF52540">
    <property type="entry name" value="P-loop containing nucleoside triphosphate hydrolases"/>
    <property type="match status" value="1"/>
</dbReference>
<keyword evidence="1" id="KW-0813">Transport</keyword>
<dbReference type="InterPro" id="IPR003593">
    <property type="entry name" value="AAA+_ATPase"/>
</dbReference>
<dbReference type="RefSeq" id="WP_043406882.1">
    <property type="nucleotide sequence ID" value="NZ_JPMI01000270.1"/>
</dbReference>
<dbReference type="CDD" id="cd03255">
    <property type="entry name" value="ABC_MJ0796_LolCDE_FtsE"/>
    <property type="match status" value="1"/>
</dbReference>
<dbReference type="InterPro" id="IPR027417">
    <property type="entry name" value="P-loop_NTPase"/>
</dbReference>
<comment type="similarity">
    <text evidence="4">Belongs to the ABC transporter superfamily. Macrolide exporter (TC 3.A.1.122) family.</text>
</comment>
<dbReference type="FunFam" id="3.40.50.300:FF:000032">
    <property type="entry name" value="Export ABC transporter ATP-binding protein"/>
    <property type="match status" value="1"/>
</dbReference>
<proteinExistence type="inferred from homology"/>
<dbReference type="PROSITE" id="PS00211">
    <property type="entry name" value="ABC_TRANSPORTER_1"/>
    <property type="match status" value="1"/>
</dbReference>
<comment type="caution">
    <text evidence="6">The sequence shown here is derived from an EMBL/GenBank/DDBJ whole genome shotgun (WGS) entry which is preliminary data.</text>
</comment>
<evidence type="ECO:0000256" key="4">
    <source>
        <dbReference type="ARBA" id="ARBA00038388"/>
    </source>
</evidence>
<evidence type="ECO:0000256" key="1">
    <source>
        <dbReference type="ARBA" id="ARBA00022448"/>
    </source>
</evidence>
<evidence type="ECO:0000313" key="6">
    <source>
        <dbReference type="EMBL" id="KFA88945.1"/>
    </source>
</evidence>